<dbReference type="KEGG" id="ter:Tery_5021"/>
<feature type="domain" description="EthD" evidence="1">
    <location>
        <begin position="33"/>
        <end position="121"/>
    </location>
</feature>
<dbReference type="AlphaFoldDB" id="Q10UZ1"/>
<dbReference type="GO" id="GO:0016491">
    <property type="term" value="F:oxidoreductase activity"/>
    <property type="evidence" value="ECO:0007669"/>
    <property type="project" value="InterPro"/>
</dbReference>
<name>Q10UZ1_TRIEI</name>
<sequence length="312" mass="35405">MVSALINKGKVADYSSRDQEAQVAFYVLLWKRKGISLKLFDDYWRDVHGPVCGRLPGQYQYWQFHVAHNDGGVWPSIGDLVDASSAEENFDGIAELTFKTVEDRNKWFNAATILMDDEHNIFSKAIGYNTSPGNSITFKDGIENGSPNGYLGLEKYHCMIRKADGVKLEDFRSYYKENFAPALAKMAHVLKLRLHLFDEVDNTRPDADGVSHSELPELNYQAAVEIAYWNRLELELLFASKDFKNLVSEHSKYVKEIRPFPERSAYTFVNDGKMTLAGQRSSTVAQLIMDIGAANQLQDDIVDLMLKNQLTD</sequence>
<dbReference type="STRING" id="203124.Tery_5021"/>
<dbReference type="HOGENOM" id="CLU_077402_0_0_3"/>
<proteinExistence type="predicted"/>
<dbReference type="eggNOG" id="COG0346">
    <property type="taxonomic scope" value="Bacteria"/>
</dbReference>
<reference evidence="2" key="1">
    <citation type="submission" date="2006-06" db="EMBL/GenBank/DDBJ databases">
        <title>Complete sequence of Trichodesmium erythraeum IMS101.</title>
        <authorList>
            <consortium name="US DOE Joint Genome Institute"/>
            <person name="Copeland A."/>
            <person name="Lucas S."/>
            <person name="Lapidus A."/>
            <person name="Barry K."/>
            <person name="Detter J.C."/>
            <person name="Glavina del Rio T."/>
            <person name="Hammon N."/>
            <person name="Israni S."/>
            <person name="Dalin E."/>
            <person name="Tice H."/>
            <person name="Pitluck S."/>
            <person name="Kiss H."/>
            <person name="Munk A.C."/>
            <person name="Brettin T."/>
            <person name="Bruce D."/>
            <person name="Han C."/>
            <person name="Tapia R."/>
            <person name="Gilna P."/>
            <person name="Schmutz J."/>
            <person name="Larimer F."/>
            <person name="Land M."/>
            <person name="Hauser L."/>
            <person name="Kyrpides N."/>
            <person name="Kim E."/>
            <person name="Richardson P."/>
        </authorList>
    </citation>
    <scope>NUCLEOTIDE SEQUENCE [LARGE SCALE GENOMIC DNA]</scope>
    <source>
        <strain evidence="2">IMS101</strain>
    </source>
</reference>
<dbReference type="Gene3D" id="3.30.70.100">
    <property type="match status" value="2"/>
</dbReference>
<dbReference type="Pfam" id="PF07110">
    <property type="entry name" value="EthD"/>
    <property type="match status" value="1"/>
</dbReference>
<gene>
    <name evidence="2" type="ordered locus">Tery_5021</name>
</gene>
<protein>
    <submittedName>
        <fullName evidence="2">Ethyl tert-butyl ether degradation EthD</fullName>
    </submittedName>
</protein>
<dbReference type="RefSeq" id="WP_011614227.1">
    <property type="nucleotide sequence ID" value="NC_008312.1"/>
</dbReference>
<dbReference type="SUPFAM" id="SSF54909">
    <property type="entry name" value="Dimeric alpha+beta barrel"/>
    <property type="match status" value="1"/>
</dbReference>
<organism evidence="2">
    <name type="scientific">Trichodesmium erythraeum (strain IMS101)</name>
    <dbReference type="NCBI Taxonomy" id="203124"/>
    <lineage>
        <taxon>Bacteria</taxon>
        <taxon>Bacillati</taxon>
        <taxon>Cyanobacteriota</taxon>
        <taxon>Cyanophyceae</taxon>
        <taxon>Oscillatoriophycideae</taxon>
        <taxon>Oscillatoriales</taxon>
        <taxon>Microcoleaceae</taxon>
        <taxon>Trichodesmium</taxon>
    </lineage>
</organism>
<evidence type="ECO:0000313" key="2">
    <source>
        <dbReference type="EMBL" id="ABG53933.1"/>
    </source>
</evidence>
<dbReference type="EMBL" id="CP000393">
    <property type="protein sequence ID" value="ABG53933.1"/>
    <property type="molecule type" value="Genomic_DNA"/>
</dbReference>
<dbReference type="InterPro" id="IPR009799">
    <property type="entry name" value="EthD_dom"/>
</dbReference>
<accession>Q10UZ1</accession>
<dbReference type="InterPro" id="IPR011008">
    <property type="entry name" value="Dimeric_a/b-barrel"/>
</dbReference>
<evidence type="ECO:0000259" key="1">
    <source>
        <dbReference type="Pfam" id="PF07110"/>
    </source>
</evidence>
<dbReference type="eggNOG" id="COG0599">
    <property type="taxonomic scope" value="Bacteria"/>
</dbReference>